<keyword evidence="5" id="KW-0479">Metal-binding</keyword>
<dbReference type="SUPFAM" id="SSF48113">
    <property type="entry name" value="Heme-dependent peroxidases"/>
    <property type="match status" value="1"/>
</dbReference>
<dbReference type="Gene3D" id="1.10.520.10">
    <property type="match status" value="1"/>
</dbReference>
<feature type="compositionally biased region" description="Basic and acidic residues" evidence="10">
    <location>
        <begin position="851"/>
        <end position="868"/>
    </location>
</feature>
<reference evidence="12 13" key="1">
    <citation type="submission" date="2017-03" db="EMBL/GenBank/DDBJ databases">
        <title>Genomes of endolithic fungi from Antarctica.</title>
        <authorList>
            <person name="Coleine C."/>
            <person name="Masonjones S."/>
            <person name="Stajich J.E."/>
        </authorList>
    </citation>
    <scope>NUCLEOTIDE SEQUENCE [LARGE SCALE GENOMIC DNA]</scope>
    <source>
        <strain evidence="12 13">CCFEE 5187</strain>
    </source>
</reference>
<dbReference type="Gene3D" id="1.10.420.10">
    <property type="entry name" value="Peroxidase, domain 2"/>
    <property type="match status" value="1"/>
</dbReference>
<keyword evidence="8" id="KW-0843">Virulence</keyword>
<feature type="region of interest" description="Disordered" evidence="10">
    <location>
        <begin position="1017"/>
        <end position="1048"/>
    </location>
</feature>
<accession>A0A4U0XS40</accession>
<dbReference type="FunFam" id="1.10.420.10:FF:000009">
    <property type="entry name" value="Ascorbate peroxidase"/>
    <property type="match status" value="1"/>
</dbReference>
<dbReference type="STRING" id="331657.A0A4U0XS40"/>
<feature type="region of interest" description="Disordered" evidence="10">
    <location>
        <begin position="1320"/>
        <end position="1353"/>
    </location>
</feature>
<dbReference type="Pfam" id="PF00141">
    <property type="entry name" value="peroxidase"/>
    <property type="match status" value="1"/>
</dbReference>
<dbReference type="InterPro" id="IPR001753">
    <property type="entry name" value="Enoyl-CoA_hydra/iso"/>
</dbReference>
<dbReference type="GO" id="GO:0046872">
    <property type="term" value="F:metal ion binding"/>
    <property type="evidence" value="ECO:0007669"/>
    <property type="project" value="UniProtKB-UniRule"/>
</dbReference>
<dbReference type="GO" id="GO:0042744">
    <property type="term" value="P:hydrogen peroxide catabolic process"/>
    <property type="evidence" value="ECO:0007669"/>
    <property type="project" value="TreeGrafter"/>
</dbReference>
<evidence type="ECO:0000256" key="2">
    <source>
        <dbReference type="ARBA" id="ARBA00005997"/>
    </source>
</evidence>
<dbReference type="GO" id="GO:0004601">
    <property type="term" value="F:peroxidase activity"/>
    <property type="evidence" value="ECO:0007669"/>
    <property type="project" value="UniProtKB-KW"/>
</dbReference>
<feature type="region of interest" description="Disordered" evidence="10">
    <location>
        <begin position="617"/>
        <end position="662"/>
    </location>
</feature>
<dbReference type="Proteomes" id="UP000308768">
    <property type="component" value="Unassembled WGS sequence"/>
</dbReference>
<evidence type="ECO:0000256" key="10">
    <source>
        <dbReference type="SAM" id="MobiDB-lite"/>
    </source>
</evidence>
<comment type="function">
    <text evidence="1">Destroys radicals which are normally produced within the cells and which are toxic to biological systems.</text>
</comment>
<gene>
    <name evidence="12" type="ORF">B0A49_03346</name>
</gene>
<keyword evidence="6 9" id="KW-0560">Oxidoreductase</keyword>
<keyword evidence="4" id="KW-0349">Heme</keyword>
<evidence type="ECO:0000256" key="3">
    <source>
        <dbReference type="ARBA" id="ARBA00022559"/>
    </source>
</evidence>
<keyword evidence="7" id="KW-0408">Iron</keyword>
<feature type="region of interest" description="Disordered" evidence="10">
    <location>
        <begin position="389"/>
        <end position="412"/>
    </location>
</feature>
<dbReference type="PRINTS" id="PR00459">
    <property type="entry name" value="ASPEROXIDASE"/>
</dbReference>
<comment type="caution">
    <text evidence="12">The sequence shown here is derived from an EMBL/GenBank/DDBJ whole genome shotgun (WGS) entry which is preliminary data.</text>
</comment>
<dbReference type="OrthoDB" id="4207369at2759"/>
<dbReference type="CDD" id="cd00691">
    <property type="entry name" value="ascorbate_peroxidase"/>
    <property type="match status" value="1"/>
</dbReference>
<dbReference type="FunFam" id="1.10.520.10:FF:000005">
    <property type="entry name" value="Cytochrome c peroxidase"/>
    <property type="match status" value="1"/>
</dbReference>
<feature type="region of interest" description="Disordered" evidence="10">
    <location>
        <begin position="959"/>
        <end position="978"/>
    </location>
</feature>
<keyword evidence="3 9" id="KW-0575">Peroxidase</keyword>
<keyword evidence="13" id="KW-1185">Reference proteome</keyword>
<dbReference type="InterPro" id="IPR010255">
    <property type="entry name" value="Haem_peroxidase_sf"/>
</dbReference>
<dbReference type="GO" id="GO:0000302">
    <property type="term" value="P:response to reactive oxygen species"/>
    <property type="evidence" value="ECO:0007669"/>
    <property type="project" value="TreeGrafter"/>
</dbReference>
<dbReference type="EC" id="1.11.1.-" evidence="9"/>
<evidence type="ECO:0000256" key="8">
    <source>
        <dbReference type="ARBA" id="ARBA00023026"/>
    </source>
</evidence>
<evidence type="ECO:0000256" key="5">
    <source>
        <dbReference type="ARBA" id="ARBA00022723"/>
    </source>
</evidence>
<feature type="compositionally biased region" description="Basic and acidic residues" evidence="10">
    <location>
        <begin position="36"/>
        <end position="45"/>
    </location>
</feature>
<protein>
    <recommendedName>
        <fullName evidence="9">Peroxidase</fullName>
        <ecNumber evidence="9">1.11.1.-</ecNumber>
    </recommendedName>
</protein>
<evidence type="ECO:0000256" key="7">
    <source>
        <dbReference type="ARBA" id="ARBA00023004"/>
    </source>
</evidence>
<dbReference type="GO" id="GO:0020037">
    <property type="term" value="F:heme binding"/>
    <property type="evidence" value="ECO:0007669"/>
    <property type="project" value="UniProtKB-UniRule"/>
</dbReference>
<dbReference type="SUPFAM" id="SSF52096">
    <property type="entry name" value="ClpP/crotonase"/>
    <property type="match status" value="1"/>
</dbReference>
<dbReference type="InterPro" id="IPR019794">
    <property type="entry name" value="Peroxidases_AS"/>
</dbReference>
<feature type="region of interest" description="Disordered" evidence="10">
    <location>
        <begin position="1"/>
        <end position="45"/>
    </location>
</feature>
<dbReference type="InterPro" id="IPR002207">
    <property type="entry name" value="Peroxidase_I"/>
</dbReference>
<dbReference type="EMBL" id="NAJN01000100">
    <property type="protein sequence ID" value="TKA79407.1"/>
    <property type="molecule type" value="Genomic_DNA"/>
</dbReference>
<dbReference type="PROSITE" id="PS50873">
    <property type="entry name" value="PEROXIDASE_4"/>
    <property type="match status" value="1"/>
</dbReference>
<proteinExistence type="inferred from homology"/>
<evidence type="ECO:0000256" key="6">
    <source>
        <dbReference type="ARBA" id="ARBA00023002"/>
    </source>
</evidence>
<dbReference type="PROSITE" id="PS00436">
    <property type="entry name" value="PEROXIDASE_2"/>
    <property type="match status" value="1"/>
</dbReference>
<evidence type="ECO:0000256" key="4">
    <source>
        <dbReference type="ARBA" id="ARBA00022617"/>
    </source>
</evidence>
<organism evidence="12 13">
    <name type="scientific">Cryomyces minteri</name>
    <dbReference type="NCBI Taxonomy" id="331657"/>
    <lineage>
        <taxon>Eukaryota</taxon>
        <taxon>Fungi</taxon>
        <taxon>Dikarya</taxon>
        <taxon>Ascomycota</taxon>
        <taxon>Pezizomycotina</taxon>
        <taxon>Dothideomycetes</taxon>
        <taxon>Dothideomycetes incertae sedis</taxon>
        <taxon>Cryomyces</taxon>
    </lineage>
</organism>
<evidence type="ECO:0000256" key="9">
    <source>
        <dbReference type="RuleBase" id="RU363051"/>
    </source>
</evidence>
<evidence type="ECO:0000313" key="12">
    <source>
        <dbReference type="EMBL" id="TKA79407.1"/>
    </source>
</evidence>
<sequence length="1530" mass="166472">MADSSRPSTAAFDPDWKPADTTSLRPDNLSIPRIPRAWERQPRSPYARDRNLRKVWKRYDLRSQQQGAKLSGAPSSEQEYLNGRRPKELFRSPEKVVKKLCFADTVEAGQLSKATLWDKKGRSLTRKLRANTGEVNINLNATVPEGIAPRTALAGPSDDVDPLLKAERMTEVYSPSSSSHAPYEDNPVPIADVENIFSIDNGASGSLNVSSSANSDSLMETDVKNAETIAQPVGDLKTELVVHSDQSDEITLGDINDVVGQTERRHRNNEPVSDEHLSFNEENVHEAVERVHDEDSITLPDPGLSAQDVSHPNTGIDNVGSKALDHRDGPLINNPDDVLHETEPAPTPSTPKGDAFLLGSPSRRNLRMSIIGDGHDTVPGSRYDTVQESLEEDGLKDTAQKPSLSEAPGVSSDLSAPLDLITNEASFPVDTDISNDIEQRRDDRTGLVIPLASALMENNSGATGDGQELFDALDTTHDGTYTGSDRAHVDIIKAMHSSDNTEGSPDLQSEAAPTNEDLGNGERAQAVAPPSVDGTQVQSHTVIGQGFQEPERSPGVSSPANDTFGVSLQPVISDIGPMSAGTRALATSMPRVSDDTAILQAFLNRAAASKASKSVVISKRSSLSHRRDSDAVRHALASPGRLDVLEDKDPNSPSPRRMTRAADAAEIKSRLFDSNADSIGRVNTYEKGANEGVPTAGTARRSARSRSRIPHFPALTPTSATQSLAASSLVAPALASNKIPVRSAADPVILRRSEAQELNLVTKANTRKNKGGSVAPVMKLAKIAAAIVAGEHHEDEIIDSKEPGEGLKGVKWDQQLVYFQEAAAGSPDPLTLDAYGDGIQEQLHAQLMEEAKEDSTQIAKERSTETPKKPMPRRLRGPQNGTPVKGLVSSVSSAVMEIPPKEPEKKPRRQLRTDTPAKGLLESALPDDVEVPSKLSPRKAKKASRIGTPARNATVAKVTSDTKALAQQPAASKSPKKATRRLPVLRKLNLFPTTTEGKENRLVTSRKAGITTVKSLAFPPQSSANNDTPGLTSPAKKRTHQDLNNMSKPGDFAAVRKDIVALLHQPEYDDGSVGPVLVRLAWHSSGTYDAETDTGGSNGAGMRYEAEGGDPANAGLQHARVFLEPVKEKHPWITYADLWTLAGVVAIEEMGGPSIEWKAGRTDYVDDSKLPPRGRLPDGAKGADHIRHIFYRMGFSDQEIVALSGAHNLGRCHSDRSGFHGAWVNNPTRFSNQYFRLLASLDWREKTLENGVKQFVHVDEDLDEELMMLPTDMALLSDPHFAQWVKRYAEDKELFFADFAKVFAKLVELGIKRDASGKITNADNERGGYHAAPKKSARPGKPADAGRDGEADPLRSENMKFRARFYPMPTVALLNGHAFAGALMLALMHDYRIQNPHRGYLCLNELELGVPLRPPMSSVFRQKLSPHTYRTLVLEAKRYKALEALKEGIVDGLGGIEEVLAFVEEGGLVKKAGGVYGLLKEEMWRETVEYLDGWEEEQERDGKAQGRREKEKVEGERRVKGWETGTKAKL</sequence>
<feature type="region of interest" description="Disordered" evidence="10">
    <location>
        <begin position="497"/>
        <end position="534"/>
    </location>
</feature>
<dbReference type="InterPro" id="IPR029045">
    <property type="entry name" value="ClpP/crotonase-like_dom_sf"/>
</dbReference>
<dbReference type="GO" id="GO:0034599">
    <property type="term" value="P:cellular response to oxidative stress"/>
    <property type="evidence" value="ECO:0007669"/>
    <property type="project" value="InterPro"/>
</dbReference>
<feature type="region of interest" description="Disordered" evidence="10">
    <location>
        <begin position="1494"/>
        <end position="1530"/>
    </location>
</feature>
<feature type="compositionally biased region" description="Basic and acidic residues" evidence="10">
    <location>
        <begin position="1344"/>
        <end position="1353"/>
    </location>
</feature>
<dbReference type="Pfam" id="PF00378">
    <property type="entry name" value="ECH_1"/>
    <property type="match status" value="1"/>
</dbReference>
<evidence type="ECO:0000256" key="1">
    <source>
        <dbReference type="ARBA" id="ARBA00003917"/>
    </source>
</evidence>
<evidence type="ECO:0000313" key="13">
    <source>
        <dbReference type="Proteomes" id="UP000308768"/>
    </source>
</evidence>
<feature type="compositionally biased region" description="Basic and acidic residues" evidence="10">
    <location>
        <begin position="1500"/>
        <end position="1521"/>
    </location>
</feature>
<feature type="region of interest" description="Disordered" evidence="10">
    <location>
        <begin position="320"/>
        <end position="355"/>
    </location>
</feature>
<dbReference type="InterPro" id="IPR002016">
    <property type="entry name" value="Haem_peroxidase"/>
</dbReference>
<feature type="compositionally biased region" description="Polar residues" evidence="10">
    <location>
        <begin position="63"/>
        <end position="79"/>
    </location>
</feature>
<dbReference type="PANTHER" id="PTHR31356">
    <property type="entry name" value="THYLAKOID LUMENAL 29 KDA PROTEIN, CHLOROPLASTIC-RELATED"/>
    <property type="match status" value="1"/>
</dbReference>
<dbReference type="Gene3D" id="3.90.226.10">
    <property type="entry name" value="2-enoyl-CoA Hydratase, Chain A, domain 1"/>
    <property type="match status" value="1"/>
</dbReference>
<dbReference type="InterPro" id="IPR044831">
    <property type="entry name" value="Ccp1-like"/>
</dbReference>
<dbReference type="PRINTS" id="PR00458">
    <property type="entry name" value="PEROXIDASE"/>
</dbReference>
<name>A0A4U0XS40_9PEZI</name>
<feature type="domain" description="Plant heme peroxidase family profile" evidence="11">
    <location>
        <begin position="1116"/>
        <end position="1319"/>
    </location>
</feature>
<feature type="compositionally biased region" description="Polar residues" evidence="10">
    <location>
        <begin position="1020"/>
        <end position="1031"/>
    </location>
</feature>
<comment type="similarity">
    <text evidence="2">Belongs to the peroxidase family. Cytochrome c peroxidase subfamily.</text>
</comment>
<dbReference type="CDD" id="cd06558">
    <property type="entry name" value="crotonase-like"/>
    <property type="match status" value="1"/>
</dbReference>
<evidence type="ECO:0000259" key="11">
    <source>
        <dbReference type="PROSITE" id="PS50873"/>
    </source>
</evidence>
<feature type="compositionally biased region" description="Polar residues" evidence="10">
    <location>
        <begin position="497"/>
        <end position="507"/>
    </location>
</feature>
<feature type="region of interest" description="Disordered" evidence="10">
    <location>
        <begin position="687"/>
        <end position="706"/>
    </location>
</feature>
<feature type="region of interest" description="Disordered" evidence="10">
    <location>
        <begin position="63"/>
        <end position="86"/>
    </location>
</feature>
<feature type="region of interest" description="Disordered" evidence="10">
    <location>
        <begin position="851"/>
        <end position="954"/>
    </location>
</feature>
<dbReference type="PANTHER" id="PTHR31356:SF36">
    <property type="entry name" value="L-ASCORBATE PEROXIDASE 3"/>
    <property type="match status" value="1"/>
</dbReference>